<dbReference type="InterPro" id="IPR001680">
    <property type="entry name" value="WD40_rpt"/>
</dbReference>
<dbReference type="PROSITE" id="PS50181">
    <property type="entry name" value="FBOX"/>
    <property type="match status" value="1"/>
</dbReference>
<dbReference type="PROSITE" id="PS00678">
    <property type="entry name" value="WD_REPEATS_1"/>
    <property type="match status" value="2"/>
</dbReference>
<proteinExistence type="predicted"/>
<dbReference type="InterPro" id="IPR036322">
    <property type="entry name" value="WD40_repeat_dom_sf"/>
</dbReference>
<evidence type="ECO:0000256" key="1">
    <source>
        <dbReference type="ARBA" id="ARBA00022574"/>
    </source>
</evidence>
<evidence type="ECO:0000256" key="2">
    <source>
        <dbReference type="ARBA" id="ARBA00022737"/>
    </source>
</evidence>
<dbReference type="Pfam" id="PF00400">
    <property type="entry name" value="WD40"/>
    <property type="match status" value="6"/>
</dbReference>
<dbReference type="SMART" id="SM00320">
    <property type="entry name" value="WD40"/>
    <property type="match status" value="7"/>
</dbReference>
<feature type="repeat" description="WD" evidence="3">
    <location>
        <begin position="245"/>
        <end position="271"/>
    </location>
</feature>
<feature type="repeat" description="WD" evidence="3">
    <location>
        <begin position="141"/>
        <end position="174"/>
    </location>
</feature>
<dbReference type="PANTHER" id="PTHR19848:SF8">
    <property type="entry name" value="F-BOX AND WD REPEAT DOMAIN CONTAINING 7"/>
    <property type="match status" value="1"/>
</dbReference>
<dbReference type="PRINTS" id="PR00320">
    <property type="entry name" value="GPROTEINBRPT"/>
</dbReference>
<evidence type="ECO:0000256" key="3">
    <source>
        <dbReference type="PROSITE-ProRule" id="PRU00221"/>
    </source>
</evidence>
<feature type="repeat" description="WD" evidence="3">
    <location>
        <begin position="272"/>
        <end position="321"/>
    </location>
</feature>
<gene>
    <name evidence="5" type="ORF">GTHE00462_LOCUS21305</name>
</gene>
<dbReference type="InterPro" id="IPR019775">
    <property type="entry name" value="WD40_repeat_CS"/>
</dbReference>
<dbReference type="AlphaFoldDB" id="A0A7S4NW29"/>
<dbReference type="InterPro" id="IPR015943">
    <property type="entry name" value="WD40/YVTN_repeat-like_dom_sf"/>
</dbReference>
<dbReference type="InterPro" id="IPR001810">
    <property type="entry name" value="F-box_dom"/>
</dbReference>
<reference evidence="5" key="1">
    <citation type="submission" date="2021-01" db="EMBL/GenBank/DDBJ databases">
        <authorList>
            <person name="Corre E."/>
            <person name="Pelletier E."/>
            <person name="Niang G."/>
            <person name="Scheremetjew M."/>
            <person name="Finn R."/>
            <person name="Kale V."/>
            <person name="Holt S."/>
            <person name="Cochrane G."/>
            <person name="Meng A."/>
            <person name="Brown T."/>
            <person name="Cohen L."/>
        </authorList>
    </citation>
    <scope>NUCLEOTIDE SEQUENCE</scope>
    <source>
        <strain evidence="5">CCMP 2712</strain>
    </source>
</reference>
<organism evidence="5">
    <name type="scientific">Guillardia theta</name>
    <name type="common">Cryptophyte</name>
    <name type="synonym">Cryptomonas phi</name>
    <dbReference type="NCBI Taxonomy" id="55529"/>
    <lineage>
        <taxon>Eukaryota</taxon>
        <taxon>Cryptophyceae</taxon>
        <taxon>Pyrenomonadales</taxon>
        <taxon>Geminigeraceae</taxon>
        <taxon>Guillardia</taxon>
    </lineage>
</organism>
<dbReference type="SUPFAM" id="SSF81383">
    <property type="entry name" value="F-box domain"/>
    <property type="match status" value="1"/>
</dbReference>
<keyword evidence="2" id="KW-0677">Repeat</keyword>
<dbReference type="InterPro" id="IPR020472">
    <property type="entry name" value="WD40_PAC1"/>
</dbReference>
<dbReference type="PANTHER" id="PTHR19848">
    <property type="entry name" value="WD40 REPEAT PROTEIN"/>
    <property type="match status" value="1"/>
</dbReference>
<keyword evidence="1 3" id="KW-0853">WD repeat</keyword>
<dbReference type="SUPFAM" id="SSF50978">
    <property type="entry name" value="WD40 repeat-like"/>
    <property type="match status" value="1"/>
</dbReference>
<accession>A0A7S4NW29</accession>
<dbReference type="InterPro" id="IPR036047">
    <property type="entry name" value="F-box-like_dom_sf"/>
</dbReference>
<dbReference type="Gene3D" id="2.130.10.10">
    <property type="entry name" value="YVTN repeat-like/Quinoprotein amine dehydrogenase"/>
    <property type="match status" value="2"/>
</dbReference>
<protein>
    <recommendedName>
        <fullName evidence="4">F-box domain-containing protein</fullName>
    </recommendedName>
</protein>
<dbReference type="Pfam" id="PF12937">
    <property type="entry name" value="F-box-like"/>
    <property type="match status" value="1"/>
</dbReference>
<dbReference type="PROSITE" id="PS50294">
    <property type="entry name" value="WD_REPEATS_REGION"/>
    <property type="match status" value="1"/>
</dbReference>
<dbReference type="CDD" id="cd00200">
    <property type="entry name" value="WD40"/>
    <property type="match status" value="1"/>
</dbReference>
<feature type="repeat" description="WD" evidence="3">
    <location>
        <begin position="182"/>
        <end position="212"/>
    </location>
</feature>
<feature type="domain" description="F-box" evidence="4">
    <location>
        <begin position="40"/>
        <end position="87"/>
    </location>
</feature>
<dbReference type="PROSITE" id="PS50082">
    <property type="entry name" value="WD_REPEATS_2"/>
    <property type="match status" value="5"/>
</dbReference>
<feature type="repeat" description="WD" evidence="3">
    <location>
        <begin position="366"/>
        <end position="398"/>
    </location>
</feature>
<name>A0A7S4NW29_GUITH</name>
<dbReference type="EMBL" id="HBKN01027540">
    <property type="protein sequence ID" value="CAE2310873.1"/>
    <property type="molecule type" value="Transcribed_RNA"/>
</dbReference>
<sequence length="458" mass="51510">MESRGSDSSDDLDDELERLFDSKRSNVTSQPAAETCMIKNLELHFMPEEVVIKILMKLPVFYICMLSCACKRYSEICRSSRQLWKALFVDRWGGKEECRPHEHPLSNGWNEIEEGDYDKLYQYWHVVDNNWQRGLFSVHSLEGHRGSVNSCKLLGETLLTVGEDRTIGWWDLESLTCTWVEQNSHSGSVWDLATFDDYVVTSSADSTLKLWQCGVDQISGSSSPMSCLRILKGHRPGYVWCCDMDGGNIYSGSADTTVKVWDFETGSNYQTLKAHNSSVFVVRASKDNGESSYSPHKSLLSVSSDGKILLWDLRTEKTGLSFTDGTEENPVFSADLIQEQNLIIVGSGDKCVKKFDIRTGECLATLIGHDDSIWSICYNSLSRRLVSGSVDCGVRVWDCFSDTCIAEMTCHMQSVCSVAADARRVVSGDIGGWIFIWDFERKNVSCEYQALMTHTGPM</sequence>
<evidence type="ECO:0000259" key="4">
    <source>
        <dbReference type="PROSITE" id="PS50181"/>
    </source>
</evidence>
<evidence type="ECO:0000313" key="5">
    <source>
        <dbReference type="EMBL" id="CAE2310873.1"/>
    </source>
</evidence>
<dbReference type="Gene3D" id="1.20.1280.50">
    <property type="match status" value="1"/>
</dbReference>